<dbReference type="PROSITE" id="PS51197">
    <property type="entry name" value="HTH_RRF2_2"/>
    <property type="match status" value="1"/>
</dbReference>
<sequence length="144" mass="14830">MLKLTNIADYAVVLMSRLALGGNRLNAQDLSLLTGIPLPTVSKVLHLLSRSGVLVAHRGVAGGYTLARGAEAISIADIIEAVDGPIAVTHCADTETSDCCIDHTCNVRPHWQVINGAVRGALDDVKLSALAAPAGGCSAGHKEA</sequence>
<dbReference type="PROSITE" id="PS01332">
    <property type="entry name" value="HTH_RRF2_1"/>
    <property type="match status" value="1"/>
</dbReference>
<dbReference type="InterPro" id="IPR000944">
    <property type="entry name" value="Tscrpt_reg_Rrf2"/>
</dbReference>
<name>A0AAE9XRL8_9PROT</name>
<evidence type="ECO:0000313" key="2">
    <source>
        <dbReference type="Proteomes" id="UP001217500"/>
    </source>
</evidence>
<dbReference type="NCBIfam" id="TIGR02944">
    <property type="entry name" value="suf_reg_Xantho"/>
    <property type="match status" value="1"/>
</dbReference>
<dbReference type="PANTHER" id="PTHR33221:SF2">
    <property type="entry name" value="TRANSCRIPTIONAL REGULATOR"/>
    <property type="match status" value="1"/>
</dbReference>
<dbReference type="InterPro" id="IPR030489">
    <property type="entry name" value="TR_Rrf2-type_CS"/>
</dbReference>
<dbReference type="InterPro" id="IPR036388">
    <property type="entry name" value="WH-like_DNA-bd_sf"/>
</dbReference>
<dbReference type="KEGG" id="gso:PH603_03305"/>
<dbReference type="NCBIfam" id="TIGR00738">
    <property type="entry name" value="rrf2_super"/>
    <property type="match status" value="1"/>
</dbReference>
<evidence type="ECO:0000313" key="1">
    <source>
        <dbReference type="EMBL" id="WCL54784.1"/>
    </source>
</evidence>
<dbReference type="InterPro" id="IPR014290">
    <property type="entry name" value="SUF_FeS_clus_asmbl_reg"/>
</dbReference>
<dbReference type="PANTHER" id="PTHR33221">
    <property type="entry name" value="WINGED HELIX-TURN-HELIX TRANSCRIPTIONAL REGULATOR, RRF2 FAMILY"/>
    <property type="match status" value="1"/>
</dbReference>
<organism evidence="1 2">
    <name type="scientific">Gimibacter soli</name>
    <dbReference type="NCBI Taxonomy" id="3024400"/>
    <lineage>
        <taxon>Bacteria</taxon>
        <taxon>Pseudomonadati</taxon>
        <taxon>Pseudomonadota</taxon>
        <taxon>Alphaproteobacteria</taxon>
        <taxon>Kordiimonadales</taxon>
        <taxon>Temperatibacteraceae</taxon>
        <taxon>Gimibacter</taxon>
    </lineage>
</organism>
<dbReference type="Proteomes" id="UP001217500">
    <property type="component" value="Chromosome"/>
</dbReference>
<dbReference type="AlphaFoldDB" id="A0AAE9XRL8"/>
<gene>
    <name evidence="1" type="ORF">PH603_03305</name>
</gene>
<dbReference type="EMBL" id="CP116805">
    <property type="protein sequence ID" value="WCL54784.1"/>
    <property type="molecule type" value="Genomic_DNA"/>
</dbReference>
<dbReference type="RefSeq" id="WP_289504503.1">
    <property type="nucleotide sequence ID" value="NZ_CP116805.1"/>
</dbReference>
<protein>
    <submittedName>
        <fullName evidence="1">SUF system Fe-S cluster assembly regulator</fullName>
    </submittedName>
</protein>
<proteinExistence type="predicted"/>
<reference evidence="1" key="1">
    <citation type="submission" date="2023-01" db="EMBL/GenBank/DDBJ databases">
        <title>The genome sequence of Kordiimonadaceae bacterium 6D33.</title>
        <authorList>
            <person name="Liu Y."/>
        </authorList>
    </citation>
    <scope>NUCLEOTIDE SEQUENCE</scope>
    <source>
        <strain evidence="1">6D33</strain>
    </source>
</reference>
<dbReference type="GO" id="GO:0005829">
    <property type="term" value="C:cytosol"/>
    <property type="evidence" value="ECO:0007669"/>
    <property type="project" value="TreeGrafter"/>
</dbReference>
<dbReference type="GO" id="GO:0003700">
    <property type="term" value="F:DNA-binding transcription factor activity"/>
    <property type="evidence" value="ECO:0007669"/>
    <property type="project" value="TreeGrafter"/>
</dbReference>
<dbReference type="SUPFAM" id="SSF46785">
    <property type="entry name" value="Winged helix' DNA-binding domain"/>
    <property type="match status" value="1"/>
</dbReference>
<dbReference type="Gene3D" id="1.10.10.10">
    <property type="entry name" value="Winged helix-like DNA-binding domain superfamily/Winged helix DNA-binding domain"/>
    <property type="match status" value="1"/>
</dbReference>
<accession>A0AAE9XRL8</accession>
<keyword evidence="2" id="KW-1185">Reference proteome</keyword>
<dbReference type="Pfam" id="PF02082">
    <property type="entry name" value="Rrf2"/>
    <property type="match status" value="1"/>
</dbReference>
<dbReference type="InterPro" id="IPR036390">
    <property type="entry name" value="WH_DNA-bd_sf"/>
</dbReference>